<keyword evidence="1" id="KW-1133">Transmembrane helix</keyword>
<name>A0ABY5PIP8_9ACTN</name>
<keyword evidence="1" id="KW-0472">Membrane</keyword>
<evidence type="ECO:0000256" key="1">
    <source>
        <dbReference type="SAM" id="Phobius"/>
    </source>
</evidence>
<reference evidence="3" key="1">
    <citation type="submission" date="2021-11" db="EMBL/GenBank/DDBJ databases">
        <title>Cultivation dependent microbiological survey of springs from the worlds oldest radium mine currently devoted to the extraction of radon-saturated water.</title>
        <authorList>
            <person name="Kapinusova G."/>
            <person name="Smrhova T."/>
            <person name="Strejcek M."/>
            <person name="Suman J."/>
            <person name="Jani K."/>
            <person name="Pajer P."/>
            <person name="Uhlik O."/>
        </authorList>
    </citation>
    <scope>NUCLEOTIDE SEQUENCE [LARGE SCALE GENOMIC DNA]</scope>
    <source>
        <strain evidence="3">J379</strain>
    </source>
</reference>
<protein>
    <recommendedName>
        <fullName evidence="4">Integral membrane protein</fullName>
    </recommendedName>
</protein>
<dbReference type="RefSeq" id="WP_353864729.1">
    <property type="nucleotide sequence ID" value="NZ_CP088295.1"/>
</dbReference>
<sequence>MRRPLPTWPVAFGSFVLGFTVADVTGVRPLGGLVLLGGVLWCLPRWWRGAGPSAAIGLALAYFAAFVASHGFADVVGAYPSVFVLGAALGGACWALVDARERSPA</sequence>
<keyword evidence="1" id="KW-0812">Transmembrane</keyword>
<organism evidence="2 3">
    <name type="scientific">Svornostia abyssi</name>
    <dbReference type="NCBI Taxonomy" id="2898438"/>
    <lineage>
        <taxon>Bacteria</taxon>
        <taxon>Bacillati</taxon>
        <taxon>Actinomycetota</taxon>
        <taxon>Thermoleophilia</taxon>
        <taxon>Solirubrobacterales</taxon>
        <taxon>Baekduiaceae</taxon>
        <taxon>Svornostia</taxon>
    </lineage>
</organism>
<gene>
    <name evidence="2" type="ORF">LRS13_01515</name>
</gene>
<evidence type="ECO:0000313" key="3">
    <source>
        <dbReference type="Proteomes" id="UP001058860"/>
    </source>
</evidence>
<keyword evidence="3" id="KW-1185">Reference proteome</keyword>
<evidence type="ECO:0000313" key="2">
    <source>
        <dbReference type="EMBL" id="UUY04237.1"/>
    </source>
</evidence>
<dbReference type="Proteomes" id="UP001058860">
    <property type="component" value="Chromosome"/>
</dbReference>
<dbReference type="EMBL" id="CP088295">
    <property type="protein sequence ID" value="UUY04237.1"/>
    <property type="molecule type" value="Genomic_DNA"/>
</dbReference>
<feature type="transmembrane region" description="Helical" evidence="1">
    <location>
        <begin position="54"/>
        <end position="72"/>
    </location>
</feature>
<feature type="transmembrane region" description="Helical" evidence="1">
    <location>
        <begin position="30"/>
        <end position="47"/>
    </location>
</feature>
<feature type="transmembrane region" description="Helical" evidence="1">
    <location>
        <begin position="78"/>
        <end position="97"/>
    </location>
</feature>
<proteinExistence type="predicted"/>
<evidence type="ECO:0008006" key="4">
    <source>
        <dbReference type="Google" id="ProtNLM"/>
    </source>
</evidence>
<accession>A0ABY5PIP8</accession>